<gene>
    <name evidence="3" type="ORF">J0I24_01240</name>
</gene>
<sequence length="54" mass="6033">MPRVWLTAASTADARRQVDGRPLGRGARLPWFPQPGRHQIALVDARGSGLRTRR</sequence>
<evidence type="ECO:0000256" key="1">
    <source>
        <dbReference type="SAM" id="MobiDB-lite"/>
    </source>
</evidence>
<organism evidence="3 4">
    <name type="scientific">Thiomonas arsenitoxydans (strain DSM 22701 / CIP 110005 / 3As)</name>
    <dbReference type="NCBI Taxonomy" id="426114"/>
    <lineage>
        <taxon>Bacteria</taxon>
        <taxon>Pseudomonadati</taxon>
        <taxon>Pseudomonadota</taxon>
        <taxon>Betaproteobacteria</taxon>
        <taxon>Burkholderiales</taxon>
        <taxon>Thiomonas</taxon>
    </lineage>
</organism>
<dbReference type="InterPro" id="IPR009647">
    <property type="entry name" value="PBP_C"/>
</dbReference>
<feature type="domain" description="Penicillin-binding C-terminal" evidence="2">
    <location>
        <begin position="4"/>
        <end position="48"/>
    </location>
</feature>
<dbReference type="Pfam" id="PF06832">
    <property type="entry name" value="BiPBP_C"/>
    <property type="match status" value="1"/>
</dbReference>
<name>A0A8I1SVS8_THIA3</name>
<feature type="region of interest" description="Disordered" evidence="1">
    <location>
        <begin position="1"/>
        <end position="31"/>
    </location>
</feature>
<dbReference type="Proteomes" id="UP000664800">
    <property type="component" value="Unassembled WGS sequence"/>
</dbReference>
<evidence type="ECO:0000313" key="4">
    <source>
        <dbReference type="Proteomes" id="UP000664800"/>
    </source>
</evidence>
<evidence type="ECO:0000313" key="3">
    <source>
        <dbReference type="EMBL" id="MBN8742911.1"/>
    </source>
</evidence>
<proteinExistence type="predicted"/>
<comment type="caution">
    <text evidence="3">The sequence shown here is derived from an EMBL/GenBank/DDBJ whole genome shotgun (WGS) entry which is preliminary data.</text>
</comment>
<dbReference type="EMBL" id="JAFKMR010000009">
    <property type="protein sequence ID" value="MBN8742911.1"/>
    <property type="molecule type" value="Genomic_DNA"/>
</dbReference>
<dbReference type="AlphaFoldDB" id="A0A8I1SVS8"/>
<reference evidence="3" key="1">
    <citation type="submission" date="2021-02" db="EMBL/GenBank/DDBJ databases">
        <title>Thiocyanate and organic carbon inputs drive convergent selection for specific autotrophic Afipia and Thiobacillus strains within complex microbiomes.</title>
        <authorList>
            <person name="Huddy R.J."/>
            <person name="Sachdeva R."/>
            <person name="Kadzinga F."/>
            <person name="Kantor R.S."/>
            <person name="Harrison S.T.L."/>
            <person name="Banfield J.F."/>
        </authorList>
    </citation>
    <scope>NUCLEOTIDE SEQUENCE</scope>
    <source>
        <strain evidence="3">SCN18_13_7_16_R3_B_64_19</strain>
    </source>
</reference>
<evidence type="ECO:0000259" key="2">
    <source>
        <dbReference type="Pfam" id="PF06832"/>
    </source>
</evidence>
<accession>A0A8I1SVS8</accession>
<protein>
    <recommendedName>
        <fullName evidence="2">Penicillin-binding C-terminal domain-containing protein</fullName>
    </recommendedName>
</protein>